<comment type="similarity">
    <text evidence="1">Belongs to the peptidase C48 family.</text>
</comment>
<dbReference type="Pfam" id="PF02902">
    <property type="entry name" value="Peptidase_C48"/>
    <property type="match status" value="1"/>
</dbReference>
<feature type="compositionally biased region" description="Basic and acidic residues" evidence="5">
    <location>
        <begin position="251"/>
        <end position="261"/>
    </location>
</feature>
<dbReference type="GO" id="GO:0016929">
    <property type="term" value="F:deSUMOylase activity"/>
    <property type="evidence" value="ECO:0007669"/>
    <property type="project" value="TreeGrafter"/>
</dbReference>
<evidence type="ECO:0000259" key="6">
    <source>
        <dbReference type="PROSITE" id="PS50600"/>
    </source>
</evidence>
<dbReference type="GO" id="GO:0016926">
    <property type="term" value="P:protein desumoylation"/>
    <property type="evidence" value="ECO:0007669"/>
    <property type="project" value="TreeGrafter"/>
</dbReference>
<feature type="region of interest" description="Disordered" evidence="5">
    <location>
        <begin position="1"/>
        <end position="53"/>
    </location>
</feature>
<feature type="region of interest" description="Disordered" evidence="5">
    <location>
        <begin position="251"/>
        <end position="321"/>
    </location>
</feature>
<proteinExistence type="inferred from homology"/>
<accession>A0A7S1T4D5</accession>
<keyword evidence="2" id="KW-0645">Protease</keyword>
<dbReference type="InterPro" id="IPR038765">
    <property type="entry name" value="Papain-like_cys_pep_sf"/>
</dbReference>
<dbReference type="PANTHER" id="PTHR12606">
    <property type="entry name" value="SENTRIN/SUMO-SPECIFIC PROTEASE"/>
    <property type="match status" value="1"/>
</dbReference>
<keyword evidence="3" id="KW-0378">Hydrolase</keyword>
<keyword evidence="4" id="KW-0788">Thiol protease</keyword>
<evidence type="ECO:0000256" key="3">
    <source>
        <dbReference type="ARBA" id="ARBA00022801"/>
    </source>
</evidence>
<dbReference type="SUPFAM" id="SSF54001">
    <property type="entry name" value="Cysteine proteinases"/>
    <property type="match status" value="1"/>
</dbReference>
<feature type="compositionally biased region" description="Basic residues" evidence="5">
    <location>
        <begin position="30"/>
        <end position="39"/>
    </location>
</feature>
<evidence type="ECO:0000256" key="5">
    <source>
        <dbReference type="SAM" id="MobiDB-lite"/>
    </source>
</evidence>
<sequence length="594" mass="67759">MSLDVYDRFDSVPGHAGPRPEKVSVGSSKTLRRVTKRWSVKNPSPSAWTAHAPNKGDWDEFDEAFVSRKAFLHSPTRLEVSLDNRQQGARRKMRRKTWVWSPAVEGHHGSVAVGGVAELPSSTQLRVSTEEQLDDKEISPQHIQEPLKLLKQRKDLKMKSFVDSVLLGSDHPKERCLREKRRAARKSRGRSDSAFALPMSKHQKLGSPEPNDAKSSTFLEGKALRADESATSHHLDLQNSSLRERLNVNQRERCHQVEEQQKSVARMAVHTRSNSPVVVDLTVSSSDEEKESESPRITTALSIESSPRLKPSVRDSRLLREDATNDSSVDIGRHHLVPKVKISKRWTPLFSLTERDLIESVRKGRGSEVLVEIPAAHIALRRNDLRRLQGTGWLDDEVINAYFSLLNQRNLQRLARGQIDTVVRIFAFNTFFFTRITQGNKNIYDYSGVRRWTRKASVRVLDKDFIFVPVNLDNFHWVLGVIDLGRKKFRYLDSMHGSDSRGVLTILRRWLADEVKDKYSELKCSGLKLETWASEYNQGIPRQHDGGSCGVFTVLFAEHIERKGYDRVDFDQTKIPALRRRMTLELLAGELPLS</sequence>
<feature type="compositionally biased region" description="Polar residues" evidence="5">
    <location>
        <begin position="295"/>
        <end position="305"/>
    </location>
</feature>
<dbReference type="PANTHER" id="PTHR12606:SF1">
    <property type="entry name" value="UBIQUITIN-LIKE-SPECIFIC PROTEASE 1A"/>
    <property type="match status" value="1"/>
</dbReference>
<evidence type="ECO:0000256" key="2">
    <source>
        <dbReference type="ARBA" id="ARBA00022670"/>
    </source>
</evidence>
<evidence type="ECO:0000256" key="1">
    <source>
        <dbReference type="ARBA" id="ARBA00005234"/>
    </source>
</evidence>
<name>A0A7S1T4D5_9RHOD</name>
<dbReference type="GO" id="GO:0006508">
    <property type="term" value="P:proteolysis"/>
    <property type="evidence" value="ECO:0007669"/>
    <property type="project" value="UniProtKB-KW"/>
</dbReference>
<organism evidence="7">
    <name type="scientific">Compsopogon caeruleus</name>
    <dbReference type="NCBI Taxonomy" id="31354"/>
    <lineage>
        <taxon>Eukaryota</taxon>
        <taxon>Rhodophyta</taxon>
        <taxon>Compsopogonophyceae</taxon>
        <taxon>Compsopogonales</taxon>
        <taxon>Compsopogonaceae</taxon>
        <taxon>Compsopogon</taxon>
    </lineage>
</organism>
<dbReference type="Gene3D" id="3.40.395.10">
    <property type="entry name" value="Adenoviral Proteinase, Chain A"/>
    <property type="match status" value="1"/>
</dbReference>
<dbReference type="EMBL" id="HBGH01000216">
    <property type="protein sequence ID" value="CAD9220425.1"/>
    <property type="molecule type" value="Transcribed_RNA"/>
</dbReference>
<dbReference type="AlphaFoldDB" id="A0A7S1T4D5"/>
<dbReference type="PROSITE" id="PS50600">
    <property type="entry name" value="ULP_PROTEASE"/>
    <property type="match status" value="1"/>
</dbReference>
<dbReference type="InterPro" id="IPR003653">
    <property type="entry name" value="Peptidase_C48_C"/>
</dbReference>
<dbReference type="GO" id="GO:0005634">
    <property type="term" value="C:nucleus"/>
    <property type="evidence" value="ECO:0007669"/>
    <property type="project" value="TreeGrafter"/>
</dbReference>
<feature type="compositionally biased region" description="Basic and acidic residues" evidence="5">
    <location>
        <begin position="312"/>
        <end position="321"/>
    </location>
</feature>
<evidence type="ECO:0000256" key="4">
    <source>
        <dbReference type="ARBA" id="ARBA00022807"/>
    </source>
</evidence>
<feature type="domain" description="Ubiquitin-like protease family profile" evidence="6">
    <location>
        <begin position="378"/>
        <end position="560"/>
    </location>
</feature>
<feature type="region of interest" description="Disordered" evidence="5">
    <location>
        <begin position="173"/>
        <end position="215"/>
    </location>
</feature>
<feature type="compositionally biased region" description="Basic and acidic residues" evidence="5">
    <location>
        <begin position="1"/>
        <end position="10"/>
    </location>
</feature>
<feature type="compositionally biased region" description="Basic residues" evidence="5">
    <location>
        <begin position="178"/>
        <end position="188"/>
    </location>
</feature>
<reference evidence="7" key="1">
    <citation type="submission" date="2021-01" db="EMBL/GenBank/DDBJ databases">
        <authorList>
            <person name="Corre E."/>
            <person name="Pelletier E."/>
            <person name="Niang G."/>
            <person name="Scheremetjew M."/>
            <person name="Finn R."/>
            <person name="Kale V."/>
            <person name="Holt S."/>
            <person name="Cochrane G."/>
            <person name="Meng A."/>
            <person name="Brown T."/>
            <person name="Cohen L."/>
        </authorList>
    </citation>
    <scope>NUCLEOTIDE SEQUENCE</scope>
    <source>
        <strain evidence="7">SAG 36.94</strain>
    </source>
</reference>
<gene>
    <name evidence="7" type="ORF">CCAE0312_LOCUS100</name>
</gene>
<protein>
    <recommendedName>
        <fullName evidence="6">Ubiquitin-like protease family profile domain-containing protein</fullName>
    </recommendedName>
</protein>
<evidence type="ECO:0000313" key="7">
    <source>
        <dbReference type="EMBL" id="CAD9220425.1"/>
    </source>
</evidence>